<evidence type="ECO:0000313" key="3">
    <source>
        <dbReference type="Proteomes" id="UP000324376"/>
    </source>
</evidence>
<organism evidence="2 3">
    <name type="scientific">Aquimarina intermedia</name>
    <dbReference type="NCBI Taxonomy" id="350814"/>
    <lineage>
        <taxon>Bacteria</taxon>
        <taxon>Pseudomonadati</taxon>
        <taxon>Bacteroidota</taxon>
        <taxon>Flavobacteriia</taxon>
        <taxon>Flavobacteriales</taxon>
        <taxon>Flavobacteriaceae</taxon>
        <taxon>Aquimarina</taxon>
    </lineage>
</organism>
<keyword evidence="1" id="KW-0472">Membrane</keyword>
<dbReference type="InterPro" id="IPR019853">
    <property type="entry name" value="GldB-like"/>
</dbReference>
<dbReference type="RefSeq" id="WP_246131412.1">
    <property type="nucleotide sequence ID" value="NZ_VNHU01000002.1"/>
</dbReference>
<keyword evidence="1" id="KW-0812">Transmembrane</keyword>
<dbReference type="NCBIfam" id="TIGR03514">
    <property type="entry name" value="GldB_lipo"/>
    <property type="match status" value="1"/>
</dbReference>
<comment type="caution">
    <text evidence="2">The sequence shown here is derived from an EMBL/GenBank/DDBJ whole genome shotgun (WGS) entry which is preliminary data.</text>
</comment>
<keyword evidence="1" id="KW-1133">Transmembrane helix</keyword>
<feature type="transmembrane region" description="Helical" evidence="1">
    <location>
        <begin position="16"/>
        <end position="36"/>
    </location>
</feature>
<evidence type="ECO:0000256" key="1">
    <source>
        <dbReference type="SAM" id="Phobius"/>
    </source>
</evidence>
<dbReference type="EMBL" id="VNHU01000002">
    <property type="protein sequence ID" value="TYP75865.1"/>
    <property type="molecule type" value="Genomic_DNA"/>
</dbReference>
<accession>A0A5S5C8Y6</accession>
<name>A0A5S5C8Y6_9FLAO</name>
<reference evidence="2 3" key="1">
    <citation type="submission" date="2019-07" db="EMBL/GenBank/DDBJ databases">
        <title>Genomic Encyclopedia of Archaeal and Bacterial Type Strains, Phase II (KMG-II): from individual species to whole genera.</title>
        <authorList>
            <person name="Goeker M."/>
        </authorList>
    </citation>
    <scope>NUCLEOTIDE SEQUENCE [LARGE SCALE GENOMIC DNA]</scope>
    <source>
        <strain evidence="2 3">DSM 17527</strain>
    </source>
</reference>
<sequence>MALYSGMVYLYKRDNMAHICIKSIILSLIFIFLAGCNKEDKLEKEIAEIPVTITIERFDKAFSKVDQKTLPALKQQYPFLFPEKYQDSFWIQKVADTLQIELANQVAKKYPDLSTLKIKLEGLLQHAKYYFPEITEPRVITITNDVDYHNKIILADDLLLIALDTYLGKDHYFYESIQEYIRRNFKSDQIIPDIATVYAKQLVSLSKSRTFLSNLVYYGKVQYLIDLFLPKYEEYTKLGYSPEQLEWVRVNEEQIWRYFIDKETLYSTDADLSPRFLYPAPFSKFDLEEIDKEAPDRIGRYIGWRIVASYMENNNVSLRQLLMMDAETIFNKSKYKPRN</sequence>
<proteinExistence type="predicted"/>
<protein>
    <submittedName>
        <fullName evidence="2">Protein involved in gliding motility GldB</fullName>
    </submittedName>
</protein>
<dbReference type="Proteomes" id="UP000324376">
    <property type="component" value="Unassembled WGS sequence"/>
</dbReference>
<keyword evidence="3" id="KW-1185">Reference proteome</keyword>
<evidence type="ECO:0000313" key="2">
    <source>
        <dbReference type="EMBL" id="TYP75865.1"/>
    </source>
</evidence>
<gene>
    <name evidence="2" type="ORF">BD809_10273</name>
</gene>
<dbReference type="Pfam" id="PF25594">
    <property type="entry name" value="GldB_lipo"/>
    <property type="match status" value="1"/>
</dbReference>
<dbReference type="AlphaFoldDB" id="A0A5S5C8Y6"/>